<reference evidence="2" key="1">
    <citation type="journal article" date="2023" name="Mol. Phylogenet. Evol.">
        <title>Genome-scale phylogeny and comparative genomics of the fungal order Sordariales.</title>
        <authorList>
            <person name="Hensen N."/>
            <person name="Bonometti L."/>
            <person name="Westerberg I."/>
            <person name="Brannstrom I.O."/>
            <person name="Guillou S."/>
            <person name="Cros-Aarteil S."/>
            <person name="Calhoun S."/>
            <person name="Haridas S."/>
            <person name="Kuo A."/>
            <person name="Mondo S."/>
            <person name="Pangilinan J."/>
            <person name="Riley R."/>
            <person name="LaButti K."/>
            <person name="Andreopoulos B."/>
            <person name="Lipzen A."/>
            <person name="Chen C."/>
            <person name="Yan M."/>
            <person name="Daum C."/>
            <person name="Ng V."/>
            <person name="Clum A."/>
            <person name="Steindorff A."/>
            <person name="Ohm R.A."/>
            <person name="Martin F."/>
            <person name="Silar P."/>
            <person name="Natvig D.O."/>
            <person name="Lalanne C."/>
            <person name="Gautier V."/>
            <person name="Ament-Velasquez S.L."/>
            <person name="Kruys A."/>
            <person name="Hutchinson M.I."/>
            <person name="Powell A.J."/>
            <person name="Barry K."/>
            <person name="Miller A.N."/>
            <person name="Grigoriev I.V."/>
            <person name="Debuchy R."/>
            <person name="Gladieux P."/>
            <person name="Hiltunen Thoren M."/>
            <person name="Johannesson H."/>
        </authorList>
    </citation>
    <scope>NUCLEOTIDE SEQUENCE [LARGE SCALE GENOMIC DNA]</scope>
    <source>
        <strain evidence="2">CBS 340.73</strain>
    </source>
</reference>
<dbReference type="Proteomes" id="UP001303473">
    <property type="component" value="Unassembled WGS sequence"/>
</dbReference>
<dbReference type="SUPFAM" id="SSF55729">
    <property type="entry name" value="Acyl-CoA N-acyltransferases (Nat)"/>
    <property type="match status" value="1"/>
</dbReference>
<organism evidence="1 2">
    <name type="scientific">Diplogelasinospora grovesii</name>
    <dbReference type="NCBI Taxonomy" id="303347"/>
    <lineage>
        <taxon>Eukaryota</taxon>
        <taxon>Fungi</taxon>
        <taxon>Dikarya</taxon>
        <taxon>Ascomycota</taxon>
        <taxon>Pezizomycotina</taxon>
        <taxon>Sordariomycetes</taxon>
        <taxon>Sordariomycetidae</taxon>
        <taxon>Sordariales</taxon>
        <taxon>Diplogelasinosporaceae</taxon>
        <taxon>Diplogelasinospora</taxon>
    </lineage>
</organism>
<name>A0AAN6ND74_9PEZI</name>
<keyword evidence="2" id="KW-1185">Reference proteome</keyword>
<dbReference type="InterPro" id="IPR016181">
    <property type="entry name" value="Acyl_CoA_acyltransferase"/>
</dbReference>
<proteinExistence type="predicted"/>
<sequence length="251" mass="27899">MASESRCNGLRRAALTDDDSDTLRRIYASDQEMYPAPLTFDRLASWVATCPELSISFSPESSSSEGHVVGMVIALPLLREHWQDLLVGKLKEPEVELSMFPQPNNNFRPDTGHSVESEVGLHVFHIERFNSDTLPSSWFGGRGFAEYALQEVIAVATRKEWRIIGFSALTVTEAGRRSFGRLGFKPTGYQEVFTTAEGGDDDRGDARVEMACVYPGDGLELDVREGSKVVSVSEMLAKYLPEGRTEGQLWE</sequence>
<gene>
    <name evidence="1" type="ORF">QBC46DRAFT_307285</name>
</gene>
<dbReference type="AlphaFoldDB" id="A0AAN6ND74"/>
<dbReference type="EMBL" id="MU853765">
    <property type="protein sequence ID" value="KAK3943599.1"/>
    <property type="molecule type" value="Genomic_DNA"/>
</dbReference>
<accession>A0AAN6ND74</accession>
<protein>
    <submittedName>
        <fullName evidence="1">Uncharacterized protein</fullName>
    </submittedName>
</protein>
<evidence type="ECO:0000313" key="2">
    <source>
        <dbReference type="Proteomes" id="UP001303473"/>
    </source>
</evidence>
<comment type="caution">
    <text evidence="1">The sequence shown here is derived from an EMBL/GenBank/DDBJ whole genome shotgun (WGS) entry which is preliminary data.</text>
</comment>
<evidence type="ECO:0000313" key="1">
    <source>
        <dbReference type="EMBL" id="KAK3943599.1"/>
    </source>
</evidence>